<feature type="domain" description="Recombinase" evidence="2">
    <location>
        <begin position="189"/>
        <end position="334"/>
    </location>
</feature>
<dbReference type="Pfam" id="PF13408">
    <property type="entry name" value="Zn_ribbon_recom"/>
    <property type="match status" value="1"/>
</dbReference>
<dbReference type="CDD" id="cd00338">
    <property type="entry name" value="Ser_Recombinase"/>
    <property type="match status" value="1"/>
</dbReference>
<dbReference type="InterPro" id="IPR011109">
    <property type="entry name" value="DNA_bind_recombinase_dom"/>
</dbReference>
<sequence>MNAATVWSKSGFTALDEVRSEKLRPFHQERLAVVYVRQSTAQQVLDHQESTRLQYGLVSRAQALGWEASRILVIDDDLGKSGTSTQGRAGFQRLVLEVSLDHVGIIFGVEMSRLARSNKDWHQLLELCALFRTLIADVDGIYDPTLYNDRLLLGLKGTMSEAELHILKQRMYQGRLSKARRGDLQFALPVGYVWSSTGEIQFDPDEQVQHVVRFLFRKFDELGTLGGLVRYLAHHQIQLGIRVREGPGKGELVWRRPNRATIQMMLKHPLYAGSYVYGRRQEDPRRKQGERPRAGRVVVSQEDWFVLLPNRCPASISPEQDERNQERLQANRARADAMGAARDGAALLAGLVVCARCGCRLTVHYDGGGPLHTYACVERYTHYGELRCQHLAGPCLDRFVIAQVLTALEPAALELSLAATEQMEQERAKLDLLWQHRRERAAYEAERAARQYHAVEPEHRLVARTLERAWEEKLLAQQQLGEEYHRFLHQKPRLLSESEREAIRRLATDIPAIWAAPTTTDADRKEILRQVVERVMVDVQGNSEQVQVRIEWVGGGHTEGIVLRPIGTLSELSTYPQICQRVQELTEAGWTAVAIAQVLNEEGFRPPRSTMGFRPETVSQLQHELGVKAPRPRIRHREGFQPDEWWPTELARQLHIPRGTLLHWIRQGAVQARQLDEPLHRWVIWADEGEQERLRVYHQRAIGDEFRRYWTNEQFVEQP</sequence>
<dbReference type="Pfam" id="PF00239">
    <property type="entry name" value="Resolvase"/>
    <property type="match status" value="1"/>
</dbReference>
<dbReference type="InterPro" id="IPR050639">
    <property type="entry name" value="SSR_resolvase"/>
</dbReference>
<dbReference type="Pfam" id="PF07508">
    <property type="entry name" value="Recombinase"/>
    <property type="match status" value="1"/>
</dbReference>
<dbReference type="PROSITE" id="PS51736">
    <property type="entry name" value="RECOMBINASES_3"/>
    <property type="match status" value="1"/>
</dbReference>
<dbReference type="Proteomes" id="UP000635565">
    <property type="component" value="Unassembled WGS sequence"/>
</dbReference>
<evidence type="ECO:0000259" key="1">
    <source>
        <dbReference type="PROSITE" id="PS51736"/>
    </source>
</evidence>
<feature type="domain" description="Resolvase/invertase-type recombinase catalytic" evidence="1">
    <location>
        <begin position="31"/>
        <end position="182"/>
    </location>
</feature>
<comment type="caution">
    <text evidence="3">The sequence shown here is derived from an EMBL/GenBank/DDBJ whole genome shotgun (WGS) entry which is preliminary data.</text>
</comment>
<dbReference type="InterPro" id="IPR038109">
    <property type="entry name" value="DNA_bind_recomb_sf"/>
</dbReference>
<dbReference type="Gene3D" id="3.90.1750.20">
    <property type="entry name" value="Putative Large Serine Recombinase, Chain B, Domain 2"/>
    <property type="match status" value="1"/>
</dbReference>
<keyword evidence="4" id="KW-1185">Reference proteome</keyword>
<evidence type="ECO:0000313" key="4">
    <source>
        <dbReference type="Proteomes" id="UP000635565"/>
    </source>
</evidence>
<dbReference type="SMART" id="SM00857">
    <property type="entry name" value="Resolvase"/>
    <property type="match status" value="1"/>
</dbReference>
<organism evidence="3 4">
    <name type="scientific">Dictyobacter formicarum</name>
    <dbReference type="NCBI Taxonomy" id="2778368"/>
    <lineage>
        <taxon>Bacteria</taxon>
        <taxon>Bacillati</taxon>
        <taxon>Chloroflexota</taxon>
        <taxon>Ktedonobacteria</taxon>
        <taxon>Ktedonobacterales</taxon>
        <taxon>Dictyobacteraceae</taxon>
        <taxon>Dictyobacter</taxon>
    </lineage>
</organism>
<protein>
    <recommendedName>
        <fullName evidence="5">Recombinase family protein</fullName>
    </recommendedName>
</protein>
<proteinExistence type="predicted"/>
<name>A0ABQ3V8V2_9CHLR</name>
<dbReference type="InterPro" id="IPR025827">
    <property type="entry name" value="Zn_ribbon_recom_dom"/>
</dbReference>
<dbReference type="PROSITE" id="PS51737">
    <property type="entry name" value="RECOMBINASE_DNA_BIND"/>
    <property type="match status" value="1"/>
</dbReference>
<dbReference type="PANTHER" id="PTHR30461:SF23">
    <property type="entry name" value="DNA RECOMBINASE-RELATED"/>
    <property type="match status" value="1"/>
</dbReference>
<dbReference type="EMBL" id="BNJJ01000001">
    <property type="protein sequence ID" value="GHO82315.1"/>
    <property type="molecule type" value="Genomic_DNA"/>
</dbReference>
<accession>A0ABQ3V8V2</accession>
<dbReference type="PANTHER" id="PTHR30461">
    <property type="entry name" value="DNA-INVERTASE FROM LAMBDOID PROPHAGE"/>
    <property type="match status" value="1"/>
</dbReference>
<gene>
    <name evidence="3" type="primary">TRm30.4_1</name>
    <name evidence="3" type="ORF">KSZ_03210</name>
</gene>
<reference evidence="3 4" key="1">
    <citation type="journal article" date="2021" name="Int. J. Syst. Evol. Microbiol.">
        <title>Reticulibacter mediterranei gen. nov., sp. nov., within the new family Reticulibacteraceae fam. nov., and Ktedonospora formicarum gen. nov., sp. nov., Ktedonobacter robiniae sp. nov., Dictyobacter formicarum sp. nov. and Dictyobacter arantiisoli sp. nov., belonging to the class Ktedonobacteria.</title>
        <authorList>
            <person name="Yabe S."/>
            <person name="Zheng Y."/>
            <person name="Wang C.M."/>
            <person name="Sakai Y."/>
            <person name="Abe K."/>
            <person name="Yokota A."/>
            <person name="Donadio S."/>
            <person name="Cavaletti L."/>
            <person name="Monciardini P."/>
        </authorList>
    </citation>
    <scope>NUCLEOTIDE SEQUENCE [LARGE SCALE GENOMIC DNA]</scope>
    <source>
        <strain evidence="3 4">SOSP1-9</strain>
    </source>
</reference>
<evidence type="ECO:0000259" key="2">
    <source>
        <dbReference type="PROSITE" id="PS51737"/>
    </source>
</evidence>
<evidence type="ECO:0000313" key="3">
    <source>
        <dbReference type="EMBL" id="GHO82315.1"/>
    </source>
</evidence>
<dbReference type="RefSeq" id="WP_201360005.1">
    <property type="nucleotide sequence ID" value="NZ_BNJJ01000001.1"/>
</dbReference>
<dbReference type="Gene3D" id="3.40.50.1390">
    <property type="entry name" value="Resolvase, N-terminal catalytic domain"/>
    <property type="match status" value="1"/>
</dbReference>
<dbReference type="InterPro" id="IPR006119">
    <property type="entry name" value="Resolv_N"/>
</dbReference>
<dbReference type="SUPFAM" id="SSF53041">
    <property type="entry name" value="Resolvase-like"/>
    <property type="match status" value="1"/>
</dbReference>
<evidence type="ECO:0008006" key="5">
    <source>
        <dbReference type="Google" id="ProtNLM"/>
    </source>
</evidence>
<dbReference type="InterPro" id="IPR036162">
    <property type="entry name" value="Resolvase-like_N_sf"/>
</dbReference>